<dbReference type="GO" id="GO:0005975">
    <property type="term" value="P:carbohydrate metabolic process"/>
    <property type="evidence" value="ECO:0007669"/>
    <property type="project" value="InterPro"/>
</dbReference>
<keyword evidence="2" id="KW-0479">Metal-binding</keyword>
<evidence type="ECO:0000256" key="6">
    <source>
        <dbReference type="SAM" id="MobiDB-lite"/>
    </source>
</evidence>
<dbReference type="AlphaFoldDB" id="A0A2T4UGW9"/>
<dbReference type="InterPro" id="IPR006879">
    <property type="entry name" value="YdjC-like"/>
</dbReference>
<name>A0A2T4UGW9_9ACTN</name>
<comment type="caution">
    <text evidence="7">The sequence shown here is derived from an EMBL/GenBank/DDBJ whole genome shotgun (WGS) entry which is preliminary data.</text>
</comment>
<dbReference type="Pfam" id="PF04794">
    <property type="entry name" value="YdjC"/>
    <property type="match status" value="1"/>
</dbReference>
<accession>A0A2T4UGW9</accession>
<dbReference type="SUPFAM" id="SSF88713">
    <property type="entry name" value="Glycoside hydrolase/deacetylase"/>
    <property type="match status" value="1"/>
</dbReference>
<dbReference type="InterPro" id="IPR011330">
    <property type="entry name" value="Glyco_hydro/deAcase_b/a-brl"/>
</dbReference>
<evidence type="ECO:0000256" key="5">
    <source>
        <dbReference type="ARBA" id="ARBA00023277"/>
    </source>
</evidence>
<evidence type="ECO:0000313" key="7">
    <source>
        <dbReference type="EMBL" id="PTL58467.1"/>
    </source>
</evidence>
<dbReference type="PANTHER" id="PTHR31609:SF1">
    <property type="entry name" value="CARBOHYDRATE DEACETYLASE"/>
    <property type="match status" value="1"/>
</dbReference>
<evidence type="ECO:0000256" key="2">
    <source>
        <dbReference type="ARBA" id="ARBA00022723"/>
    </source>
</evidence>
<protein>
    <recommendedName>
        <fullName evidence="9">ChbG/HpnK family deacetylase</fullName>
    </recommendedName>
</protein>
<dbReference type="Proteomes" id="UP000240739">
    <property type="component" value="Unassembled WGS sequence"/>
</dbReference>
<keyword evidence="3" id="KW-0378">Hydrolase</keyword>
<evidence type="ECO:0008006" key="9">
    <source>
        <dbReference type="Google" id="ProtNLM"/>
    </source>
</evidence>
<evidence type="ECO:0000256" key="4">
    <source>
        <dbReference type="ARBA" id="ARBA00022842"/>
    </source>
</evidence>
<dbReference type="EMBL" id="PYYB01000001">
    <property type="protein sequence ID" value="PTL58467.1"/>
    <property type="molecule type" value="Genomic_DNA"/>
</dbReference>
<evidence type="ECO:0000256" key="1">
    <source>
        <dbReference type="ARBA" id="ARBA00001946"/>
    </source>
</evidence>
<feature type="region of interest" description="Disordered" evidence="6">
    <location>
        <begin position="148"/>
        <end position="170"/>
    </location>
</feature>
<evidence type="ECO:0000256" key="3">
    <source>
        <dbReference type="ARBA" id="ARBA00022801"/>
    </source>
</evidence>
<dbReference type="OrthoDB" id="9774177at2"/>
<dbReference type="PANTHER" id="PTHR31609">
    <property type="entry name" value="YDJC DEACETYLASE FAMILY MEMBER"/>
    <property type="match status" value="1"/>
</dbReference>
<keyword evidence="8" id="KW-1185">Reference proteome</keyword>
<sequence>MGDELLIVNADDWGASVAVTDAIARAHAAGAITSTTGMVFMADSVRAAALARERGLPTGLHLNLTEALDGPGVGAEHAARHARLRAHFADLPRRRWRYTRAVRRDVAAEIAVQLAEHRRLYGAPPGHVDSHHHVHVCPDVLLSPALPRGTRVRQTRSAPPGAGAPRTPQALASTAKATLMRRRFTTTSRFWAIADVHPALEGAGLDAALAAARGRTVEVMVHPGFPDELPLLLADDWRAFVAAARAGDYGALRPSSRRRASAMRLPG</sequence>
<keyword evidence="5" id="KW-0119">Carbohydrate metabolism</keyword>
<evidence type="ECO:0000313" key="8">
    <source>
        <dbReference type="Proteomes" id="UP000240739"/>
    </source>
</evidence>
<dbReference type="Gene3D" id="3.20.20.370">
    <property type="entry name" value="Glycoside hydrolase/deacetylase"/>
    <property type="match status" value="1"/>
</dbReference>
<gene>
    <name evidence="7" type="ORF">C7Y72_01760</name>
</gene>
<dbReference type="GO" id="GO:0019213">
    <property type="term" value="F:deacetylase activity"/>
    <property type="evidence" value="ECO:0007669"/>
    <property type="project" value="TreeGrafter"/>
</dbReference>
<keyword evidence="4" id="KW-0460">Magnesium</keyword>
<comment type="cofactor">
    <cofactor evidence="1">
        <name>Mg(2+)</name>
        <dbReference type="ChEBI" id="CHEBI:18420"/>
    </cofactor>
</comment>
<dbReference type="GO" id="GO:0016787">
    <property type="term" value="F:hydrolase activity"/>
    <property type="evidence" value="ECO:0007669"/>
    <property type="project" value="UniProtKB-KW"/>
</dbReference>
<proteinExistence type="predicted"/>
<dbReference type="RefSeq" id="WP_107566905.1">
    <property type="nucleotide sequence ID" value="NZ_PYYB01000001.1"/>
</dbReference>
<dbReference type="GO" id="GO:0046872">
    <property type="term" value="F:metal ion binding"/>
    <property type="evidence" value="ECO:0007669"/>
    <property type="project" value="UniProtKB-KW"/>
</dbReference>
<organism evidence="7 8">
    <name type="scientific">Paraconexibacter algicola</name>
    <dbReference type="NCBI Taxonomy" id="2133960"/>
    <lineage>
        <taxon>Bacteria</taxon>
        <taxon>Bacillati</taxon>
        <taxon>Actinomycetota</taxon>
        <taxon>Thermoleophilia</taxon>
        <taxon>Solirubrobacterales</taxon>
        <taxon>Paraconexibacteraceae</taxon>
        <taxon>Paraconexibacter</taxon>
    </lineage>
</organism>
<reference evidence="7 8" key="1">
    <citation type="submission" date="2018-03" db="EMBL/GenBank/DDBJ databases">
        <title>Aquarubrobacter algicola gen. nov., sp. nov., a novel actinobacterium isolated from shallow eutrophic lake during the end of cyanobacterial harmful algal blooms.</title>
        <authorList>
            <person name="Chun S.J."/>
        </authorList>
    </citation>
    <scope>NUCLEOTIDE SEQUENCE [LARGE SCALE GENOMIC DNA]</scope>
    <source>
        <strain evidence="7 8">Seoho-28</strain>
    </source>
</reference>